<proteinExistence type="predicted"/>
<dbReference type="AlphaFoldDB" id="A0A2I0J021"/>
<protein>
    <submittedName>
        <fullName evidence="1">Uncharacterized protein</fullName>
    </submittedName>
</protein>
<dbReference type="Proteomes" id="UP000233551">
    <property type="component" value="Unassembled WGS sequence"/>
</dbReference>
<organism evidence="1 2">
    <name type="scientific">Punica granatum</name>
    <name type="common">Pomegranate</name>
    <dbReference type="NCBI Taxonomy" id="22663"/>
    <lineage>
        <taxon>Eukaryota</taxon>
        <taxon>Viridiplantae</taxon>
        <taxon>Streptophyta</taxon>
        <taxon>Embryophyta</taxon>
        <taxon>Tracheophyta</taxon>
        <taxon>Spermatophyta</taxon>
        <taxon>Magnoliopsida</taxon>
        <taxon>eudicotyledons</taxon>
        <taxon>Gunneridae</taxon>
        <taxon>Pentapetalae</taxon>
        <taxon>rosids</taxon>
        <taxon>malvids</taxon>
        <taxon>Myrtales</taxon>
        <taxon>Lythraceae</taxon>
        <taxon>Punica</taxon>
    </lineage>
</organism>
<keyword evidence="2" id="KW-1185">Reference proteome</keyword>
<accession>A0A2I0J021</accession>
<sequence length="137" mass="14484">MRQGVGARGSACWGIWEADVRAGRACRMCTGECAYAGECVWACGAGVHAAGHQACAGGRWEADMHAGHLDAGGARDAGECANGRLDGRGVELRASEMYGALERLSKCLERIAEHQGVRLSAWTRGPDTTDHGTNLKR</sequence>
<name>A0A2I0J021_PUNGR</name>
<comment type="caution">
    <text evidence="1">The sequence shown here is derived from an EMBL/GenBank/DDBJ whole genome shotgun (WGS) entry which is preliminary data.</text>
</comment>
<evidence type="ECO:0000313" key="1">
    <source>
        <dbReference type="EMBL" id="PKI49280.1"/>
    </source>
</evidence>
<gene>
    <name evidence="1" type="ORF">CRG98_030323</name>
</gene>
<evidence type="ECO:0000313" key="2">
    <source>
        <dbReference type="Proteomes" id="UP000233551"/>
    </source>
</evidence>
<dbReference type="EMBL" id="PGOL01002254">
    <property type="protein sequence ID" value="PKI49280.1"/>
    <property type="molecule type" value="Genomic_DNA"/>
</dbReference>
<reference evidence="1 2" key="1">
    <citation type="submission" date="2017-11" db="EMBL/GenBank/DDBJ databases">
        <title>De-novo sequencing of pomegranate (Punica granatum L.) genome.</title>
        <authorList>
            <person name="Akparov Z."/>
            <person name="Amiraslanov A."/>
            <person name="Hajiyeva S."/>
            <person name="Abbasov M."/>
            <person name="Kaur K."/>
            <person name="Hamwieh A."/>
            <person name="Solovyev V."/>
            <person name="Salamov A."/>
            <person name="Braich B."/>
            <person name="Kosarev P."/>
            <person name="Mahmoud A."/>
            <person name="Hajiyev E."/>
            <person name="Babayeva S."/>
            <person name="Izzatullayeva V."/>
            <person name="Mammadov A."/>
            <person name="Mammadov A."/>
            <person name="Sharifova S."/>
            <person name="Ojaghi J."/>
            <person name="Eynullazada K."/>
            <person name="Bayramov B."/>
            <person name="Abdulazimova A."/>
            <person name="Shahmuradov I."/>
        </authorList>
    </citation>
    <scope>NUCLEOTIDE SEQUENCE [LARGE SCALE GENOMIC DNA]</scope>
    <source>
        <strain evidence="2">cv. AG2017</strain>
        <tissue evidence="1">Leaf</tissue>
    </source>
</reference>